<dbReference type="Gene3D" id="1.10.1740.10">
    <property type="match status" value="1"/>
</dbReference>
<evidence type="ECO:0000259" key="6">
    <source>
        <dbReference type="Pfam" id="PF04542"/>
    </source>
</evidence>
<keyword evidence="2" id="KW-0805">Transcription regulation</keyword>
<dbReference type="InterPro" id="IPR007627">
    <property type="entry name" value="RNA_pol_sigma70_r2"/>
</dbReference>
<comment type="caution">
    <text evidence="8">The sequence shown here is derived from an EMBL/GenBank/DDBJ whole genome shotgun (WGS) entry which is preliminary data.</text>
</comment>
<dbReference type="GO" id="GO:0006352">
    <property type="term" value="P:DNA-templated transcription initiation"/>
    <property type="evidence" value="ECO:0007669"/>
    <property type="project" value="InterPro"/>
</dbReference>
<evidence type="ECO:0000256" key="2">
    <source>
        <dbReference type="ARBA" id="ARBA00023015"/>
    </source>
</evidence>
<dbReference type="OrthoDB" id="157311at2"/>
<evidence type="ECO:0000313" key="8">
    <source>
        <dbReference type="EMBL" id="REG11494.1"/>
    </source>
</evidence>
<dbReference type="PANTHER" id="PTHR43133">
    <property type="entry name" value="RNA POLYMERASE ECF-TYPE SIGMA FACTO"/>
    <property type="match status" value="1"/>
</dbReference>
<dbReference type="EMBL" id="QUMS01000001">
    <property type="protein sequence ID" value="REG11494.1"/>
    <property type="molecule type" value="Genomic_DNA"/>
</dbReference>
<dbReference type="InterPro" id="IPR036388">
    <property type="entry name" value="WH-like_DNA-bd_sf"/>
</dbReference>
<reference evidence="8 9" key="1">
    <citation type="submission" date="2018-08" db="EMBL/GenBank/DDBJ databases">
        <title>Genomic Encyclopedia of Type Strains, Phase IV (KMG-IV): sequencing the most valuable type-strain genomes for metagenomic binning, comparative biology and taxonomic classification.</title>
        <authorList>
            <person name="Goeker M."/>
        </authorList>
    </citation>
    <scope>NUCLEOTIDE SEQUENCE [LARGE SCALE GENOMIC DNA]</scope>
    <source>
        <strain evidence="8 9">DSM 23923</strain>
    </source>
</reference>
<keyword evidence="4" id="KW-0238">DNA-binding</keyword>
<feature type="domain" description="RNA polymerase sigma-70 region 2" evidence="6">
    <location>
        <begin position="28"/>
        <end position="97"/>
    </location>
</feature>
<dbReference type="SUPFAM" id="SSF88946">
    <property type="entry name" value="Sigma2 domain of RNA polymerase sigma factors"/>
    <property type="match status" value="1"/>
</dbReference>
<dbReference type="InterPro" id="IPR013325">
    <property type="entry name" value="RNA_pol_sigma_r2"/>
</dbReference>
<gene>
    <name evidence="8" type="ORF">DFR64_1383</name>
</gene>
<dbReference type="RefSeq" id="WP_116224623.1">
    <property type="nucleotide sequence ID" value="NZ_AP018437.1"/>
</dbReference>
<evidence type="ECO:0000256" key="1">
    <source>
        <dbReference type="ARBA" id="ARBA00010641"/>
    </source>
</evidence>
<keyword evidence="5" id="KW-0804">Transcription</keyword>
<name>A0A347ZRL9_9CHLR</name>
<dbReference type="Proteomes" id="UP000256388">
    <property type="component" value="Unassembled WGS sequence"/>
</dbReference>
<evidence type="ECO:0000256" key="4">
    <source>
        <dbReference type="ARBA" id="ARBA00023125"/>
    </source>
</evidence>
<evidence type="ECO:0000259" key="7">
    <source>
        <dbReference type="Pfam" id="PF04545"/>
    </source>
</evidence>
<evidence type="ECO:0000256" key="5">
    <source>
        <dbReference type="ARBA" id="ARBA00023163"/>
    </source>
</evidence>
<dbReference type="Pfam" id="PF04542">
    <property type="entry name" value="Sigma70_r2"/>
    <property type="match status" value="1"/>
</dbReference>
<accession>A0A347ZRL9</accession>
<evidence type="ECO:0000313" key="9">
    <source>
        <dbReference type="Proteomes" id="UP000256388"/>
    </source>
</evidence>
<proteinExistence type="inferred from homology"/>
<dbReference type="AlphaFoldDB" id="A0A347ZRL9"/>
<evidence type="ECO:0000256" key="3">
    <source>
        <dbReference type="ARBA" id="ARBA00023082"/>
    </source>
</evidence>
<keyword evidence="3" id="KW-0731">Sigma factor</keyword>
<dbReference type="InterPro" id="IPR014284">
    <property type="entry name" value="RNA_pol_sigma-70_dom"/>
</dbReference>
<keyword evidence="9" id="KW-1185">Reference proteome</keyword>
<sequence>MPQSDQSGSETLLIQEAIAGNKEAFGRLYEKYAGQIFSYLFYRTGEHHTAMDMMETVFLKAWENLPNFGEKGRGMNFRAWLYRMAHNAMVDYHRSHKPEIGLEILAEQPDHLPHAAKLVEIAEAQEYLMGRLEKLDDVSRQVLVLRFYAEMSPKEISQIMGISEGNVRVVQYRALKKMRDLMGDDNE</sequence>
<feature type="domain" description="RNA polymerase sigma-70 region 4" evidence="7">
    <location>
        <begin position="132"/>
        <end position="179"/>
    </location>
</feature>
<dbReference type="Gene3D" id="1.10.10.10">
    <property type="entry name" value="Winged helix-like DNA-binding domain superfamily/Winged helix DNA-binding domain"/>
    <property type="match status" value="1"/>
</dbReference>
<dbReference type="InterPro" id="IPR013324">
    <property type="entry name" value="RNA_pol_sigma_r3/r4-like"/>
</dbReference>
<dbReference type="GO" id="GO:0003677">
    <property type="term" value="F:DNA binding"/>
    <property type="evidence" value="ECO:0007669"/>
    <property type="project" value="UniProtKB-KW"/>
</dbReference>
<dbReference type="GO" id="GO:0016987">
    <property type="term" value="F:sigma factor activity"/>
    <property type="evidence" value="ECO:0007669"/>
    <property type="project" value="UniProtKB-KW"/>
</dbReference>
<dbReference type="Pfam" id="PF04545">
    <property type="entry name" value="Sigma70_r4"/>
    <property type="match status" value="1"/>
</dbReference>
<dbReference type="InterPro" id="IPR007630">
    <property type="entry name" value="RNA_pol_sigma70_r4"/>
</dbReference>
<dbReference type="PANTHER" id="PTHR43133:SF52">
    <property type="entry name" value="ECF RNA POLYMERASE SIGMA FACTOR SIGL"/>
    <property type="match status" value="1"/>
</dbReference>
<dbReference type="NCBIfam" id="TIGR02937">
    <property type="entry name" value="sigma70-ECF"/>
    <property type="match status" value="1"/>
</dbReference>
<dbReference type="CDD" id="cd06171">
    <property type="entry name" value="Sigma70_r4"/>
    <property type="match status" value="1"/>
</dbReference>
<protein>
    <submittedName>
        <fullName evidence="8">RNA polymerase sigma-70 factor (ECF subfamily)</fullName>
    </submittedName>
</protein>
<organism evidence="8 9">
    <name type="scientific">Pelolinea submarina</name>
    <dbReference type="NCBI Taxonomy" id="913107"/>
    <lineage>
        <taxon>Bacteria</taxon>
        <taxon>Bacillati</taxon>
        <taxon>Chloroflexota</taxon>
        <taxon>Anaerolineae</taxon>
        <taxon>Anaerolineales</taxon>
        <taxon>Anaerolineaceae</taxon>
        <taxon>Pelolinea</taxon>
    </lineage>
</organism>
<comment type="similarity">
    <text evidence="1">Belongs to the sigma-70 factor family. ECF subfamily.</text>
</comment>
<dbReference type="SUPFAM" id="SSF88659">
    <property type="entry name" value="Sigma3 and sigma4 domains of RNA polymerase sigma factors"/>
    <property type="match status" value="1"/>
</dbReference>
<dbReference type="InterPro" id="IPR039425">
    <property type="entry name" value="RNA_pol_sigma-70-like"/>
</dbReference>